<sequence>MLRTAQYDTIARTGQGTLVFSAFVLLAAVLGRVGHLYADPSYDELYHILAAQSWLTDGSLRLHQGSYERTPIFTALTGWMFWLAGEPNLAMARLPGVLFGSLGAAAAALWSRQVAGPAVGWIVAFFVVFWPSGIQLSQTIRFYTLHGLLFFVAAVAVYQLFAPRRKAATRLALTLVALTAVLSAKLFQDSTLVGVLGLAIWAAGFVALPILLRLRYRMVILVILSALLLAAVAAAFASGMLASIWAKYTISPWGRDVTAYHRVFSRFYPAVWSLTPLLAILALRSFPRPAAFCTTLVVVGLIVHSFAGVQNVRYIYYLTPFLFTLWAMGLAVLVPALARMMQRALRGFRGPLGHGRAPQFALAFIACFALVTQDAIPASVKLMLGRFAVPLTRVADWSEARPQVERLVDDGALIVTNDDLSALYYLGGFDVVFSNNWLPEMNNTEFARDPRTGRPLISDPASLRALVRAYPHGAFVVSVEWWKQWPKNNSIGALLQAFDVPGVSLSTQRAGPVWILRWQGPAPGADDDASRAVRAIVDPGKWAR</sequence>
<feature type="transmembrane region" description="Helical" evidence="1">
    <location>
        <begin position="118"/>
        <end position="136"/>
    </location>
</feature>
<dbReference type="EMBL" id="QLMG01000033">
    <property type="protein sequence ID" value="RAK13863.1"/>
    <property type="molecule type" value="Genomic_DNA"/>
</dbReference>
<feature type="transmembrane region" description="Helical" evidence="1">
    <location>
        <begin position="290"/>
        <end position="309"/>
    </location>
</feature>
<feature type="transmembrane region" description="Helical" evidence="1">
    <location>
        <begin position="142"/>
        <end position="161"/>
    </location>
</feature>
<feature type="transmembrane region" description="Helical" evidence="1">
    <location>
        <begin position="219"/>
        <end position="246"/>
    </location>
</feature>
<organism evidence="2 3">
    <name type="scientific">Salipiger aestuarii</name>
    <dbReference type="NCBI Taxonomy" id="568098"/>
    <lineage>
        <taxon>Bacteria</taxon>
        <taxon>Pseudomonadati</taxon>
        <taxon>Pseudomonadota</taxon>
        <taxon>Alphaproteobacteria</taxon>
        <taxon>Rhodobacterales</taxon>
        <taxon>Roseobacteraceae</taxon>
        <taxon>Salipiger</taxon>
    </lineage>
</organism>
<feature type="transmembrane region" description="Helical" evidence="1">
    <location>
        <begin position="315"/>
        <end position="338"/>
    </location>
</feature>
<feature type="transmembrane region" description="Helical" evidence="1">
    <location>
        <begin position="168"/>
        <end position="187"/>
    </location>
</feature>
<name>A0A327XYR5_9RHOB</name>
<protein>
    <recommendedName>
        <fullName evidence="4">Glycosyltransferase RgtA/B/C/D-like domain-containing protein</fullName>
    </recommendedName>
</protein>
<evidence type="ECO:0000256" key="1">
    <source>
        <dbReference type="SAM" id="Phobius"/>
    </source>
</evidence>
<dbReference type="RefSeq" id="WP_170134594.1">
    <property type="nucleotide sequence ID" value="NZ_LIQE01000031.1"/>
</dbReference>
<dbReference type="AlphaFoldDB" id="A0A327XYR5"/>
<gene>
    <name evidence="2" type="ORF">ATI53_10339</name>
</gene>
<reference evidence="2 3" key="1">
    <citation type="submission" date="2018-06" db="EMBL/GenBank/DDBJ databases">
        <title>Genomic Encyclopedia of Archaeal and Bacterial Type Strains, Phase II (KMG-II): from individual species to whole genera.</title>
        <authorList>
            <person name="Goeker M."/>
        </authorList>
    </citation>
    <scope>NUCLEOTIDE SEQUENCE [LARGE SCALE GENOMIC DNA]</scope>
    <source>
        <strain evidence="2 3">DSM 22011</strain>
    </source>
</reference>
<comment type="caution">
    <text evidence="2">The sequence shown here is derived from an EMBL/GenBank/DDBJ whole genome shotgun (WGS) entry which is preliminary data.</text>
</comment>
<evidence type="ECO:0008006" key="4">
    <source>
        <dbReference type="Google" id="ProtNLM"/>
    </source>
</evidence>
<dbReference type="Proteomes" id="UP000249165">
    <property type="component" value="Unassembled WGS sequence"/>
</dbReference>
<feature type="transmembrane region" description="Helical" evidence="1">
    <location>
        <begin position="18"/>
        <end position="38"/>
    </location>
</feature>
<feature type="transmembrane region" description="Helical" evidence="1">
    <location>
        <begin position="90"/>
        <end position="111"/>
    </location>
</feature>
<evidence type="ECO:0000313" key="2">
    <source>
        <dbReference type="EMBL" id="RAK13863.1"/>
    </source>
</evidence>
<keyword evidence="3" id="KW-1185">Reference proteome</keyword>
<evidence type="ECO:0000313" key="3">
    <source>
        <dbReference type="Proteomes" id="UP000249165"/>
    </source>
</evidence>
<feature type="transmembrane region" description="Helical" evidence="1">
    <location>
        <begin position="193"/>
        <end position="212"/>
    </location>
</feature>
<proteinExistence type="predicted"/>
<accession>A0A327XYR5</accession>
<keyword evidence="1" id="KW-0472">Membrane</keyword>
<keyword evidence="1" id="KW-1133">Transmembrane helix</keyword>
<keyword evidence="1" id="KW-0812">Transmembrane</keyword>